<organism evidence="1 2">
    <name type="scientific">Candida albicans</name>
    <name type="common">Yeast</name>
    <dbReference type="NCBI Taxonomy" id="5476"/>
    <lineage>
        <taxon>Eukaryota</taxon>
        <taxon>Fungi</taxon>
        <taxon>Dikarya</taxon>
        <taxon>Ascomycota</taxon>
        <taxon>Saccharomycotina</taxon>
        <taxon>Pichiomycetes</taxon>
        <taxon>Debaryomycetaceae</taxon>
        <taxon>Candida/Lodderomyces clade</taxon>
        <taxon>Candida</taxon>
    </lineage>
</organism>
<accession>A0A8H6BSC2</accession>
<dbReference type="EMBL" id="JABWAD010000068">
    <property type="protein sequence ID" value="KAF6060513.1"/>
    <property type="molecule type" value="Genomic_DNA"/>
</dbReference>
<name>A0A8H6BSC2_CANAX</name>
<dbReference type="InterPro" id="IPR044926">
    <property type="entry name" value="RGS_subdomain_2"/>
</dbReference>
<dbReference type="AlphaFoldDB" id="A0A8H6BSC2"/>
<protein>
    <submittedName>
        <fullName evidence="1">Uncharacterized protein</fullName>
    </submittedName>
</protein>
<comment type="caution">
    <text evidence="1">The sequence shown here is derived from an EMBL/GenBank/DDBJ whole genome shotgun (WGS) entry which is preliminary data.</text>
</comment>
<dbReference type="Gene3D" id="1.10.167.10">
    <property type="entry name" value="Regulator of G-protein Signalling 4, domain 2"/>
    <property type="match status" value="1"/>
</dbReference>
<dbReference type="InterPro" id="IPR036305">
    <property type="entry name" value="RGS_sf"/>
</dbReference>
<sequence length="118" mass="13345">MSFAFQIFHTYLSIDSPKIVNIDFRLRSKITTLMIGDSGARDNGDNESIIYLQTPTEDFALGSSVLEEVGGSTPRCHDHDELSAPANNFRKIANSLLQIKLQIYHLMEVTLSQSFWKH</sequence>
<evidence type="ECO:0000313" key="1">
    <source>
        <dbReference type="EMBL" id="KAF6060513.1"/>
    </source>
</evidence>
<evidence type="ECO:0000313" key="2">
    <source>
        <dbReference type="Proteomes" id="UP000536275"/>
    </source>
</evidence>
<reference evidence="1 2" key="1">
    <citation type="submission" date="2020-03" db="EMBL/GenBank/DDBJ databases">
        <title>FDA dAtabase for Regulatory Grade micrObial Sequences (FDA-ARGOS): Supporting development and validation of Infectious Disease Dx tests.</title>
        <authorList>
            <person name="Campos J."/>
            <person name="Goldberg B."/>
            <person name="Tallon L."/>
            <person name="Sadzewicz L."/>
            <person name="Vavikolanu K."/>
            <person name="Mehta A."/>
            <person name="Aluvathingal J."/>
            <person name="Nadendla S."/>
            <person name="Nandy P."/>
            <person name="Geyer C."/>
            <person name="Yan Y."/>
            <person name="Sichtig H."/>
        </authorList>
    </citation>
    <scope>NUCLEOTIDE SEQUENCE [LARGE SCALE GENOMIC DNA]</scope>
    <source>
        <strain evidence="1 2">FDAARGOS_656</strain>
    </source>
</reference>
<proteinExistence type="predicted"/>
<dbReference type="SUPFAM" id="SSF48097">
    <property type="entry name" value="Regulator of G-protein signaling, RGS"/>
    <property type="match status" value="1"/>
</dbReference>
<dbReference type="Proteomes" id="UP000536275">
    <property type="component" value="Unassembled WGS sequence"/>
</dbReference>
<gene>
    <name evidence="1" type="ORF">FOB64_006711</name>
</gene>